<dbReference type="Proteomes" id="UP000077829">
    <property type="component" value="Chromosome"/>
</dbReference>
<dbReference type="KEGG" id="panr:A7J50_3941"/>
<proteinExistence type="predicted"/>
<accession>A0A172Z559</accession>
<reference evidence="1 2" key="1">
    <citation type="submission" date="2016-05" db="EMBL/GenBank/DDBJ databases">
        <title>Complete genome sequence of Pseudomonas antarctica PAMC 27494.</title>
        <authorList>
            <person name="Lee J."/>
        </authorList>
    </citation>
    <scope>NUCLEOTIDE SEQUENCE [LARGE SCALE GENOMIC DNA]</scope>
    <source>
        <strain evidence="1 2">PAMC 27494</strain>
    </source>
</reference>
<gene>
    <name evidence="1" type="ORF">A7J50_3941</name>
</gene>
<name>A0A172Z559_9PSED</name>
<dbReference type="PATRIC" id="fig|219572.3.peg.4054"/>
<evidence type="ECO:0000313" key="1">
    <source>
        <dbReference type="EMBL" id="ANF87306.1"/>
    </source>
</evidence>
<dbReference type="EMBL" id="CP015600">
    <property type="protein sequence ID" value="ANF87306.1"/>
    <property type="molecule type" value="Genomic_DNA"/>
</dbReference>
<dbReference type="AlphaFoldDB" id="A0A172Z559"/>
<organism evidence="1 2">
    <name type="scientific">Pseudomonas antarctica</name>
    <dbReference type="NCBI Taxonomy" id="219572"/>
    <lineage>
        <taxon>Bacteria</taxon>
        <taxon>Pseudomonadati</taxon>
        <taxon>Pseudomonadota</taxon>
        <taxon>Gammaproteobacteria</taxon>
        <taxon>Pseudomonadales</taxon>
        <taxon>Pseudomonadaceae</taxon>
        <taxon>Pseudomonas</taxon>
    </lineage>
</organism>
<sequence>MASHVYILRDLKHPRFKIGKANNILARARSFRWGSIDFQQSLGLRLASEADAYILEKILHRSFRFAGVDPLEVIASGGSADGASEWFSTSCWPRLVRYLRDNQDLHPHEAVSGGELAALFEKQLEPSQAVIARQHLKKEKDARRIEREMDLVEHRRTKRESLRASLNTILPTIADELDRLKLNGNIAGICDTSLGSNLVIADSVPVPSGALLWSLKPLSTHYDYPGGAGSIMSSFSQVTCLGGTVSKVDLPNSYVSGASFSDKDEIIGEVFREKFEWLRQLQRIPEAWISVIFPLGGLFSPPSDSHECEYAIAKVMEFLPKSGS</sequence>
<dbReference type="RefSeq" id="WP_064453312.1">
    <property type="nucleotide sequence ID" value="NZ_CP015600.1"/>
</dbReference>
<evidence type="ECO:0000313" key="2">
    <source>
        <dbReference type="Proteomes" id="UP000077829"/>
    </source>
</evidence>
<protein>
    <submittedName>
        <fullName evidence="1">Uncharacterized protein</fullName>
    </submittedName>
</protein>